<dbReference type="SMART" id="SM01005">
    <property type="entry name" value="Ala_racemase_C"/>
    <property type="match status" value="1"/>
</dbReference>
<gene>
    <name evidence="9" type="ORF">HNR46_003015</name>
</gene>
<dbReference type="GO" id="GO:0005829">
    <property type="term" value="C:cytosol"/>
    <property type="evidence" value="ECO:0007669"/>
    <property type="project" value="TreeGrafter"/>
</dbReference>
<evidence type="ECO:0000256" key="5">
    <source>
        <dbReference type="HAMAP-Rule" id="MF_01201"/>
    </source>
</evidence>
<dbReference type="AlphaFoldDB" id="A0A840V390"/>
<evidence type="ECO:0000313" key="9">
    <source>
        <dbReference type="EMBL" id="MBB5352767.1"/>
    </source>
</evidence>
<evidence type="ECO:0000256" key="1">
    <source>
        <dbReference type="ARBA" id="ARBA00000316"/>
    </source>
</evidence>
<dbReference type="FunFam" id="3.20.20.10:FF:000002">
    <property type="entry name" value="Alanine racemase"/>
    <property type="match status" value="1"/>
</dbReference>
<dbReference type="InterPro" id="IPR011079">
    <property type="entry name" value="Ala_racemase_C"/>
</dbReference>
<dbReference type="GO" id="GO:0030170">
    <property type="term" value="F:pyridoxal phosphate binding"/>
    <property type="evidence" value="ECO:0007669"/>
    <property type="project" value="UniProtKB-UniRule"/>
</dbReference>
<dbReference type="GO" id="GO:0008784">
    <property type="term" value="F:alanine racemase activity"/>
    <property type="evidence" value="ECO:0007669"/>
    <property type="project" value="UniProtKB-UniRule"/>
</dbReference>
<dbReference type="Gene3D" id="3.20.20.10">
    <property type="entry name" value="Alanine racemase"/>
    <property type="match status" value="1"/>
</dbReference>
<dbReference type="PANTHER" id="PTHR30511">
    <property type="entry name" value="ALANINE RACEMASE"/>
    <property type="match status" value="1"/>
</dbReference>
<evidence type="ECO:0000256" key="3">
    <source>
        <dbReference type="ARBA" id="ARBA00022898"/>
    </source>
</evidence>
<feature type="binding site" evidence="5 7">
    <location>
        <position position="136"/>
    </location>
    <ligand>
        <name>substrate</name>
    </ligand>
</feature>
<feature type="binding site" evidence="5 7">
    <location>
        <position position="310"/>
    </location>
    <ligand>
        <name>substrate</name>
    </ligand>
</feature>
<comment type="function">
    <text evidence="5">Catalyzes the interconversion of L-alanine and D-alanine. May also act on other amino acids.</text>
</comment>
<dbReference type="NCBIfam" id="TIGR00492">
    <property type="entry name" value="alr"/>
    <property type="match status" value="1"/>
</dbReference>
<comment type="similarity">
    <text evidence="5">Belongs to the alanine racemase family.</text>
</comment>
<evidence type="ECO:0000313" key="10">
    <source>
        <dbReference type="Proteomes" id="UP000557717"/>
    </source>
</evidence>
<dbReference type="InterPro" id="IPR001608">
    <property type="entry name" value="Ala_racemase_N"/>
</dbReference>
<dbReference type="RefSeq" id="WP_184020076.1">
    <property type="nucleotide sequence ID" value="NZ_JACHFD010000015.1"/>
</dbReference>
<comment type="caution">
    <text evidence="9">The sequence shown here is derived from an EMBL/GenBank/DDBJ whole genome shotgun (WGS) entry which is preliminary data.</text>
</comment>
<dbReference type="InterPro" id="IPR000821">
    <property type="entry name" value="Ala_racemase"/>
</dbReference>
<evidence type="ECO:0000256" key="4">
    <source>
        <dbReference type="ARBA" id="ARBA00023235"/>
    </source>
</evidence>
<proteinExistence type="inferred from homology"/>
<evidence type="ECO:0000256" key="2">
    <source>
        <dbReference type="ARBA" id="ARBA00001933"/>
    </source>
</evidence>
<dbReference type="HAMAP" id="MF_01201">
    <property type="entry name" value="Ala_racemase"/>
    <property type="match status" value="1"/>
</dbReference>
<dbReference type="PANTHER" id="PTHR30511:SF0">
    <property type="entry name" value="ALANINE RACEMASE, CATABOLIC-RELATED"/>
    <property type="match status" value="1"/>
</dbReference>
<evidence type="ECO:0000256" key="7">
    <source>
        <dbReference type="PIRSR" id="PIRSR600821-52"/>
    </source>
</evidence>
<dbReference type="InterPro" id="IPR009006">
    <property type="entry name" value="Ala_racemase/Decarboxylase_C"/>
</dbReference>
<keyword evidence="4 5" id="KW-0413">Isomerase</keyword>
<dbReference type="SUPFAM" id="SSF50621">
    <property type="entry name" value="Alanine racemase C-terminal domain-like"/>
    <property type="match status" value="1"/>
</dbReference>
<reference evidence="9 10" key="1">
    <citation type="submission" date="2020-08" db="EMBL/GenBank/DDBJ databases">
        <title>Genomic Encyclopedia of Type Strains, Phase IV (KMG-IV): sequencing the most valuable type-strain genomes for metagenomic binning, comparative biology and taxonomic classification.</title>
        <authorList>
            <person name="Goeker M."/>
        </authorList>
    </citation>
    <scope>NUCLEOTIDE SEQUENCE [LARGE SCALE GENOMIC DNA]</scope>
    <source>
        <strain evidence="9 10">YC6886</strain>
    </source>
</reference>
<comment type="cofactor">
    <cofactor evidence="2 5 6">
        <name>pyridoxal 5'-phosphate</name>
        <dbReference type="ChEBI" id="CHEBI:597326"/>
    </cofactor>
</comment>
<name>A0A840V390_9BACT</name>
<evidence type="ECO:0000259" key="8">
    <source>
        <dbReference type="SMART" id="SM01005"/>
    </source>
</evidence>
<evidence type="ECO:0000256" key="6">
    <source>
        <dbReference type="PIRSR" id="PIRSR600821-50"/>
    </source>
</evidence>
<dbReference type="EMBL" id="JACHFD010000015">
    <property type="protein sequence ID" value="MBB5352767.1"/>
    <property type="molecule type" value="Genomic_DNA"/>
</dbReference>
<keyword evidence="10" id="KW-1185">Reference proteome</keyword>
<protein>
    <recommendedName>
        <fullName evidence="5">Alanine racemase</fullName>
        <ecNumber evidence="5">5.1.1.1</ecNumber>
    </recommendedName>
</protein>
<dbReference type="UniPathway" id="UPA00042">
    <property type="reaction ID" value="UER00497"/>
</dbReference>
<sequence>MALPSPPRAWAEIDLSALQHNLQVARECSGCAVMAVVKAGAYGHGLEEIARRLATDEVAFFGVANVGEARRIADAGVTTRIYLLGATWEAERAEIVHRDWTPCLSTLSEAQHFSDLATAAGKTLRCHLSVDTGMGRGGFLPDALPTLLPKLEALPGIDIEGIGSHLPSADEDEVFTRQQVALFADTVTRLGGSSRFRWIHLNNSAGLLGYDRGPCNLARPGLMTYGISPLPGFGERLRNVMTLKSRVTLVRTLPAGHGVSYGRSFVTTRPTEVATVGIGYGDGYPRHLSGQGAEVVIHSQRFPVLGRVTMDQIMVDVTGSGIVAGAEVELFGPHLRVDELATKAGTIAWEILTGITPRVLRLHH</sequence>
<dbReference type="InterPro" id="IPR029066">
    <property type="entry name" value="PLP-binding_barrel"/>
</dbReference>
<dbReference type="CDD" id="cd00430">
    <property type="entry name" value="PLPDE_III_AR"/>
    <property type="match status" value="1"/>
</dbReference>
<feature type="active site" description="Proton acceptor; specific for L-alanine" evidence="5">
    <location>
        <position position="261"/>
    </location>
</feature>
<dbReference type="Pfam" id="PF01168">
    <property type="entry name" value="Ala_racemase_N"/>
    <property type="match status" value="1"/>
</dbReference>
<dbReference type="Pfam" id="PF00842">
    <property type="entry name" value="Ala_racemase_C"/>
    <property type="match status" value="1"/>
</dbReference>
<keyword evidence="3 5" id="KW-0663">Pyridoxal phosphate</keyword>
<dbReference type="EC" id="5.1.1.1" evidence="5"/>
<feature type="active site" description="Proton acceptor; specific for D-alanine" evidence="5">
    <location>
        <position position="38"/>
    </location>
</feature>
<comment type="pathway">
    <text evidence="5">Amino-acid biosynthesis; D-alanine biosynthesis; D-alanine from L-alanine: step 1/1.</text>
</comment>
<dbReference type="Proteomes" id="UP000557717">
    <property type="component" value="Unassembled WGS sequence"/>
</dbReference>
<dbReference type="PRINTS" id="PR00992">
    <property type="entry name" value="ALARACEMASE"/>
</dbReference>
<organism evidence="9 10">
    <name type="scientific">Haloferula luteola</name>
    <dbReference type="NCBI Taxonomy" id="595692"/>
    <lineage>
        <taxon>Bacteria</taxon>
        <taxon>Pseudomonadati</taxon>
        <taxon>Verrucomicrobiota</taxon>
        <taxon>Verrucomicrobiia</taxon>
        <taxon>Verrucomicrobiales</taxon>
        <taxon>Verrucomicrobiaceae</taxon>
        <taxon>Haloferula</taxon>
    </lineage>
</organism>
<feature type="modified residue" description="N6-(pyridoxal phosphate)lysine" evidence="5 6">
    <location>
        <position position="38"/>
    </location>
</feature>
<comment type="catalytic activity">
    <reaction evidence="1 5">
        <text>L-alanine = D-alanine</text>
        <dbReference type="Rhea" id="RHEA:20249"/>
        <dbReference type="ChEBI" id="CHEBI:57416"/>
        <dbReference type="ChEBI" id="CHEBI:57972"/>
        <dbReference type="EC" id="5.1.1.1"/>
    </reaction>
</comment>
<feature type="domain" description="Alanine racemase C-terminal" evidence="8">
    <location>
        <begin position="240"/>
        <end position="364"/>
    </location>
</feature>
<accession>A0A840V390</accession>
<dbReference type="GO" id="GO:0030632">
    <property type="term" value="P:D-alanine biosynthetic process"/>
    <property type="evidence" value="ECO:0007669"/>
    <property type="project" value="UniProtKB-UniRule"/>
</dbReference>
<dbReference type="SUPFAM" id="SSF51419">
    <property type="entry name" value="PLP-binding barrel"/>
    <property type="match status" value="1"/>
</dbReference>
<dbReference type="Gene3D" id="2.40.37.10">
    <property type="entry name" value="Lyase, Ornithine Decarboxylase, Chain A, domain 1"/>
    <property type="match status" value="1"/>
</dbReference>